<feature type="transmembrane region" description="Helical" evidence="1">
    <location>
        <begin position="197"/>
        <end position="219"/>
    </location>
</feature>
<organism evidence="2 3">
    <name type="scientific">Woeseia oceani</name>
    <dbReference type="NCBI Taxonomy" id="1548547"/>
    <lineage>
        <taxon>Bacteria</taxon>
        <taxon>Pseudomonadati</taxon>
        <taxon>Pseudomonadota</taxon>
        <taxon>Gammaproteobacteria</taxon>
        <taxon>Woeseiales</taxon>
        <taxon>Woeseiaceae</taxon>
        <taxon>Woeseia</taxon>
    </lineage>
</organism>
<proteinExistence type="predicted"/>
<dbReference type="Pfam" id="PF03929">
    <property type="entry name" value="PepSY_TM"/>
    <property type="match status" value="1"/>
</dbReference>
<name>A0A193LJU1_9GAMM</name>
<dbReference type="InterPro" id="IPR005625">
    <property type="entry name" value="PepSY-ass_TM"/>
</dbReference>
<gene>
    <name evidence="2" type="ORF">BA177_17375</name>
</gene>
<sequence length="382" mass="42217">MLMKLRPIIFWSHLAVGVTAGLVILMMSVTGVLLTYERQFLEWADQQHVTSPAAGAPALTADELLNIGRVAEPDASSFELKFVNKPGSPVTLTADRERILLIDPYSGDVLRDGRGATAEFFRVVTRVHRWFAASDENFDLARATTAYSNLLFVFLILSGVYLWLPPIWRWSALKVRLFFNPRAKNAKARDYNWHHVFSVWALVPLFLIATSGSVFYFSWASSAIYAAFGEEPPVRGRRGEADAAPAGRADTMPRQALLIAAQQHALAHEAADWHSIKLRTNAVPAASTTFVIDRSIGRRPDLAYELTLDSGDASVVEVKRNDDKTPGARARTFVRFLHTGEVFGFLGQTLAGLASLAGCLLAYTGIALAWRRLVSPLFRKTA</sequence>
<keyword evidence="1" id="KW-1133">Transmembrane helix</keyword>
<accession>A0A193LJU1</accession>
<feature type="transmembrane region" description="Helical" evidence="1">
    <location>
        <begin position="146"/>
        <end position="164"/>
    </location>
</feature>
<keyword evidence="1" id="KW-0472">Membrane</keyword>
<protein>
    <recommendedName>
        <fullName evidence="4">PepSY domain-containing protein</fullName>
    </recommendedName>
</protein>
<evidence type="ECO:0000256" key="1">
    <source>
        <dbReference type="SAM" id="Phobius"/>
    </source>
</evidence>
<keyword evidence="1" id="KW-0812">Transmembrane</keyword>
<feature type="transmembrane region" description="Helical" evidence="1">
    <location>
        <begin position="345"/>
        <end position="370"/>
    </location>
</feature>
<dbReference type="PANTHER" id="PTHR34219">
    <property type="entry name" value="IRON-REGULATED INNER MEMBRANE PROTEIN-RELATED"/>
    <property type="match status" value="1"/>
</dbReference>
<dbReference type="PANTHER" id="PTHR34219:SF3">
    <property type="entry name" value="BLL7967 PROTEIN"/>
    <property type="match status" value="1"/>
</dbReference>
<dbReference type="STRING" id="1548547.BA177_17375"/>
<reference evidence="2 3" key="1">
    <citation type="submission" date="2016-06" db="EMBL/GenBank/DDBJ databases">
        <title>Complete genome sequence of a deep-branching marine Gamma Proteobacterium Woeseia oceani type strain XK5.</title>
        <authorList>
            <person name="Mu D."/>
            <person name="Du Z."/>
        </authorList>
    </citation>
    <scope>NUCLEOTIDE SEQUENCE [LARGE SCALE GENOMIC DNA]</scope>
    <source>
        <strain evidence="2 3">XK5</strain>
    </source>
</reference>
<evidence type="ECO:0008006" key="4">
    <source>
        <dbReference type="Google" id="ProtNLM"/>
    </source>
</evidence>
<keyword evidence="3" id="KW-1185">Reference proteome</keyword>
<evidence type="ECO:0000313" key="3">
    <source>
        <dbReference type="Proteomes" id="UP000092695"/>
    </source>
</evidence>
<evidence type="ECO:0000313" key="2">
    <source>
        <dbReference type="EMBL" id="ANO52726.1"/>
    </source>
</evidence>
<dbReference type="KEGG" id="woc:BA177_17375"/>
<dbReference type="EMBL" id="CP016268">
    <property type="protein sequence ID" value="ANO52726.1"/>
    <property type="molecule type" value="Genomic_DNA"/>
</dbReference>
<feature type="transmembrane region" description="Helical" evidence="1">
    <location>
        <begin position="12"/>
        <end position="36"/>
    </location>
</feature>
<dbReference type="AlphaFoldDB" id="A0A193LJU1"/>
<dbReference type="Proteomes" id="UP000092695">
    <property type="component" value="Chromosome"/>
</dbReference>